<gene>
    <name evidence="1" type="ORF">EubceDRAFT1_2209</name>
</gene>
<dbReference type="OrthoDB" id="2086691at2"/>
<keyword evidence="2" id="KW-1185">Reference proteome</keyword>
<dbReference type="eggNOG" id="ENOG50303RE">
    <property type="taxonomic scope" value="Bacteria"/>
</dbReference>
<dbReference type="STRING" id="633697.EubceDRAFT1_2209"/>
<dbReference type="HOGENOM" id="CLU_114446_1_0_9"/>
<accession>I5AVZ6</accession>
<proteinExistence type="predicted"/>
<reference evidence="1 2" key="2">
    <citation type="submission" date="2012-02" db="EMBL/GenBank/DDBJ databases">
        <title>Improved High-Quality Draft sequence of Eubacterium cellulosolvens 6.</title>
        <authorList>
            <consortium name="US DOE Joint Genome Institute"/>
            <person name="Lucas S."/>
            <person name="Han J."/>
            <person name="Lapidus A."/>
            <person name="Cheng J.-F."/>
            <person name="Goodwin L."/>
            <person name="Pitluck S."/>
            <person name="Peters L."/>
            <person name="Mikhailova N."/>
            <person name="Gu W."/>
            <person name="Detter J.C."/>
            <person name="Han C."/>
            <person name="Tapia R."/>
            <person name="Land M."/>
            <person name="Hauser L."/>
            <person name="Kyrpides N."/>
            <person name="Ivanova N."/>
            <person name="Pagani I."/>
            <person name="Johnson E."/>
            <person name="Mukhopadhyay B."/>
            <person name="Anderson I."/>
            <person name="Woyke T."/>
        </authorList>
    </citation>
    <scope>NUCLEOTIDE SEQUENCE [LARGE SCALE GENOMIC DNA]</scope>
    <source>
        <strain evidence="1 2">6</strain>
    </source>
</reference>
<reference evidence="1 2" key="1">
    <citation type="submission" date="2010-08" db="EMBL/GenBank/DDBJ databases">
        <authorList>
            <consortium name="US DOE Joint Genome Institute (JGI-PGF)"/>
            <person name="Lucas S."/>
            <person name="Copeland A."/>
            <person name="Lapidus A."/>
            <person name="Cheng J.-F."/>
            <person name="Bruce D."/>
            <person name="Goodwin L."/>
            <person name="Pitluck S."/>
            <person name="Land M.L."/>
            <person name="Hauser L."/>
            <person name="Chang Y.-J."/>
            <person name="Anderson I.J."/>
            <person name="Johnson E."/>
            <person name="Mulhopadhyay B."/>
            <person name="Kyrpides N."/>
            <person name="Woyke T.J."/>
        </authorList>
    </citation>
    <scope>NUCLEOTIDE SEQUENCE [LARGE SCALE GENOMIC DNA]</scope>
    <source>
        <strain evidence="1 2">6</strain>
    </source>
</reference>
<evidence type="ECO:0000313" key="2">
    <source>
        <dbReference type="Proteomes" id="UP000005753"/>
    </source>
</evidence>
<dbReference type="EMBL" id="CM001487">
    <property type="protein sequence ID" value="EIM57969.1"/>
    <property type="molecule type" value="Genomic_DNA"/>
</dbReference>
<name>I5AVZ6_EUBC6</name>
<dbReference type="AlphaFoldDB" id="I5AVZ6"/>
<dbReference type="Proteomes" id="UP000005753">
    <property type="component" value="Chromosome"/>
</dbReference>
<evidence type="ECO:0000313" key="1">
    <source>
        <dbReference type="EMBL" id="EIM57969.1"/>
    </source>
</evidence>
<sequence length="145" mass="16206">MNSAVIYPGPNMLHLCIDSYTQDRREIGGTITGVAIPDTCEFVSVQDMLVKIDQLLDVAGRPQATTLMRSNFKNVKSPEEEPHSAPGIYHSINEIIMRKGQLATYNIIFHTRYHSSLQGSVYTNDGTKKGEFASELELLHILEII</sequence>
<protein>
    <submittedName>
        <fullName evidence="1">Uncharacterized protein</fullName>
    </submittedName>
</protein>
<organism evidence="1 2">
    <name type="scientific">Eubacterium cellulosolvens (strain ATCC 43171 / JCM 9499 / 6)</name>
    <name type="common">Cillobacterium cellulosolvens</name>
    <dbReference type="NCBI Taxonomy" id="633697"/>
    <lineage>
        <taxon>Bacteria</taxon>
        <taxon>Bacillati</taxon>
        <taxon>Bacillota</taxon>
        <taxon>Clostridia</taxon>
        <taxon>Eubacteriales</taxon>
        <taxon>Eubacteriaceae</taxon>
        <taxon>Eubacterium</taxon>
    </lineage>
</organism>